<proteinExistence type="predicted"/>
<dbReference type="EMBL" id="JAUEDK010000040">
    <property type="protein sequence ID" value="MDN0076724.1"/>
    <property type="molecule type" value="Genomic_DNA"/>
</dbReference>
<organism evidence="1 2">
    <name type="scientific">Crenobacter oryzisoli</name>
    <dbReference type="NCBI Taxonomy" id="3056844"/>
    <lineage>
        <taxon>Bacteria</taxon>
        <taxon>Pseudomonadati</taxon>
        <taxon>Pseudomonadota</taxon>
        <taxon>Betaproteobacteria</taxon>
        <taxon>Neisseriales</taxon>
        <taxon>Neisseriaceae</taxon>
        <taxon>Crenobacter</taxon>
    </lineage>
</organism>
<dbReference type="RefSeq" id="WP_289831372.1">
    <property type="nucleotide sequence ID" value="NZ_JAUEDK010000040.1"/>
</dbReference>
<sequence>MLPAIARHFDVGYEEIIRTNTGVFVWTPTGPVVVPDLFILPPKPWQGVVINILQRRLYYFPPAAHGLPGR</sequence>
<protein>
    <submittedName>
        <fullName evidence="1">Uncharacterized protein</fullName>
    </submittedName>
</protein>
<keyword evidence="2" id="KW-1185">Reference proteome</keyword>
<accession>A0ABT7XSF0</accession>
<name>A0ABT7XSF0_9NEIS</name>
<evidence type="ECO:0000313" key="2">
    <source>
        <dbReference type="Proteomes" id="UP001168540"/>
    </source>
</evidence>
<comment type="caution">
    <text evidence="1">The sequence shown here is derived from an EMBL/GenBank/DDBJ whole genome shotgun (WGS) entry which is preliminary data.</text>
</comment>
<gene>
    <name evidence="1" type="ORF">QU481_17845</name>
</gene>
<evidence type="ECO:0000313" key="1">
    <source>
        <dbReference type="EMBL" id="MDN0076724.1"/>
    </source>
</evidence>
<reference evidence="1" key="1">
    <citation type="submission" date="2023-06" db="EMBL/GenBank/DDBJ databases">
        <authorList>
            <person name="Zhang S."/>
        </authorList>
    </citation>
    <scope>NUCLEOTIDE SEQUENCE</scope>
    <source>
        <strain evidence="1">SG2303</strain>
    </source>
</reference>
<dbReference type="Proteomes" id="UP001168540">
    <property type="component" value="Unassembled WGS sequence"/>
</dbReference>